<comment type="caution">
    <text evidence="1">The sequence shown here is derived from an EMBL/GenBank/DDBJ whole genome shotgun (WGS) entry which is preliminary data.</text>
</comment>
<sequence length="309" mass="35730">MLHLEKYHPNHKSKWDAFVSESKNGVFLFYREYLEYHQERFVDHSLIFLKKNKIIALFPANQSGMEIFSHAGLTFGSLLIGNAIKASEVMALFGLLKAYYQNLGFTKITYKAIPSIYHRYPADEDLYALFINKATLVRRDLASVIQLENKIGFSQTKKQSVTKCIQNQITITQNNDLEEYWDLLTNVLSKFGVKPVHSYKEITHLKALFPDKIQLYEARKNNVLLAGIVIYDYKQVVHTQYMANSEEGRKIGALNYINAHLISQVYQHRKYYSLGTSMQDHGLLNEGLIQQKELMGSRAIAIDFYELIL</sequence>
<dbReference type="AlphaFoldDB" id="A0A1B9E0D4"/>
<dbReference type="RefSeq" id="WP_066334919.1">
    <property type="nucleotide sequence ID" value="NZ_CP017688.1"/>
</dbReference>
<dbReference type="Gene3D" id="3.40.630.30">
    <property type="match status" value="1"/>
</dbReference>
<dbReference type="Proteomes" id="UP000093510">
    <property type="component" value="Unassembled WGS sequence"/>
</dbReference>
<reference evidence="1 2" key="1">
    <citation type="submission" date="2016-03" db="EMBL/GenBank/DDBJ databases">
        <authorList>
            <person name="Ploux O."/>
        </authorList>
    </citation>
    <scope>NUCLEOTIDE SEQUENCE [LARGE SCALE GENOMIC DNA]</scope>
    <source>
        <strain evidence="1 2">LPB0076</strain>
    </source>
</reference>
<keyword evidence="2" id="KW-1185">Reference proteome</keyword>
<dbReference type="SUPFAM" id="SSF55729">
    <property type="entry name" value="Acyl-CoA N-acyltransferases (Nat)"/>
    <property type="match status" value="1"/>
</dbReference>
<gene>
    <name evidence="1" type="ORF">LPBF_08210</name>
</gene>
<protein>
    <submittedName>
        <fullName evidence="1">Uncharacterized protein</fullName>
    </submittedName>
</protein>
<name>A0A1B9E0D4_9FLAO</name>
<organism evidence="1 2">
    <name type="scientific">Flavobacterium crassostreae</name>
    <dbReference type="NCBI Taxonomy" id="1763534"/>
    <lineage>
        <taxon>Bacteria</taxon>
        <taxon>Pseudomonadati</taxon>
        <taxon>Bacteroidota</taxon>
        <taxon>Flavobacteriia</taxon>
        <taxon>Flavobacteriales</taxon>
        <taxon>Flavobacteriaceae</taxon>
        <taxon>Flavobacterium</taxon>
    </lineage>
</organism>
<dbReference type="InterPro" id="IPR016181">
    <property type="entry name" value="Acyl_CoA_acyltransferase"/>
</dbReference>
<dbReference type="EMBL" id="LVEP01000029">
    <property type="protein sequence ID" value="OCB75368.1"/>
    <property type="molecule type" value="Genomic_DNA"/>
</dbReference>
<accession>A0A1B9E0D4</accession>
<dbReference type="InterPro" id="IPR050644">
    <property type="entry name" value="PG_Glycine_Bridge_Synth"/>
</dbReference>
<evidence type="ECO:0000313" key="2">
    <source>
        <dbReference type="Proteomes" id="UP000093510"/>
    </source>
</evidence>
<dbReference type="OrthoDB" id="9808687at2"/>
<evidence type="ECO:0000313" key="1">
    <source>
        <dbReference type="EMBL" id="OCB75368.1"/>
    </source>
</evidence>
<proteinExistence type="predicted"/>
<dbReference type="STRING" id="1763534.GCA_001831475_00557"/>
<dbReference type="PANTHER" id="PTHR36174">
    <property type="entry name" value="LIPID II:GLYCINE GLYCYLTRANSFERASE"/>
    <property type="match status" value="1"/>
</dbReference>
<dbReference type="PANTHER" id="PTHR36174:SF1">
    <property type="entry name" value="LIPID II:GLYCINE GLYCYLTRANSFERASE"/>
    <property type="match status" value="1"/>
</dbReference>